<feature type="compositionally biased region" description="Low complexity" evidence="1">
    <location>
        <begin position="34"/>
        <end position="46"/>
    </location>
</feature>
<evidence type="ECO:0000256" key="1">
    <source>
        <dbReference type="SAM" id="MobiDB-lite"/>
    </source>
</evidence>
<sequence length="66" mass="7416">MGREQGRLPSPPQQRVLTSLNADRGQTRRHFSPTTTTTTTSTTTTTNTKLPYLSITKAIHFYLSHL</sequence>
<protein>
    <submittedName>
        <fullName evidence="2">Uncharacterized protein</fullName>
    </submittedName>
</protein>
<dbReference type="AlphaFoldDB" id="A0A5B7IUC4"/>
<name>A0A5B7IUC4_PORTR</name>
<gene>
    <name evidence="2" type="ORF">E2C01_079826</name>
</gene>
<evidence type="ECO:0000313" key="3">
    <source>
        <dbReference type="Proteomes" id="UP000324222"/>
    </source>
</evidence>
<dbReference type="EMBL" id="VSRR010067215">
    <property type="protein sequence ID" value="MPC85067.1"/>
    <property type="molecule type" value="Genomic_DNA"/>
</dbReference>
<accession>A0A5B7IUC4</accession>
<comment type="caution">
    <text evidence="2">The sequence shown here is derived from an EMBL/GenBank/DDBJ whole genome shotgun (WGS) entry which is preliminary data.</text>
</comment>
<feature type="region of interest" description="Disordered" evidence="1">
    <location>
        <begin position="19"/>
        <end position="46"/>
    </location>
</feature>
<dbReference type="Proteomes" id="UP000324222">
    <property type="component" value="Unassembled WGS sequence"/>
</dbReference>
<proteinExistence type="predicted"/>
<keyword evidence="3" id="KW-1185">Reference proteome</keyword>
<organism evidence="2 3">
    <name type="scientific">Portunus trituberculatus</name>
    <name type="common">Swimming crab</name>
    <name type="synonym">Neptunus trituberculatus</name>
    <dbReference type="NCBI Taxonomy" id="210409"/>
    <lineage>
        <taxon>Eukaryota</taxon>
        <taxon>Metazoa</taxon>
        <taxon>Ecdysozoa</taxon>
        <taxon>Arthropoda</taxon>
        <taxon>Crustacea</taxon>
        <taxon>Multicrustacea</taxon>
        <taxon>Malacostraca</taxon>
        <taxon>Eumalacostraca</taxon>
        <taxon>Eucarida</taxon>
        <taxon>Decapoda</taxon>
        <taxon>Pleocyemata</taxon>
        <taxon>Brachyura</taxon>
        <taxon>Eubrachyura</taxon>
        <taxon>Portunoidea</taxon>
        <taxon>Portunidae</taxon>
        <taxon>Portuninae</taxon>
        <taxon>Portunus</taxon>
    </lineage>
</organism>
<reference evidence="2 3" key="1">
    <citation type="submission" date="2019-05" db="EMBL/GenBank/DDBJ databases">
        <title>Another draft genome of Portunus trituberculatus and its Hox gene families provides insights of decapod evolution.</title>
        <authorList>
            <person name="Jeong J.-H."/>
            <person name="Song I."/>
            <person name="Kim S."/>
            <person name="Choi T."/>
            <person name="Kim D."/>
            <person name="Ryu S."/>
            <person name="Kim W."/>
        </authorList>
    </citation>
    <scope>NUCLEOTIDE SEQUENCE [LARGE SCALE GENOMIC DNA]</scope>
    <source>
        <tissue evidence="2">Muscle</tissue>
    </source>
</reference>
<evidence type="ECO:0000313" key="2">
    <source>
        <dbReference type="EMBL" id="MPC85067.1"/>
    </source>
</evidence>